<evidence type="ECO:0000256" key="1">
    <source>
        <dbReference type="ARBA" id="ARBA00004141"/>
    </source>
</evidence>
<dbReference type="EMBL" id="GCKF01037846">
    <property type="protein sequence ID" value="JAG96319.1"/>
    <property type="molecule type" value="Transcribed_RNA"/>
</dbReference>
<proteinExistence type="predicted"/>
<accession>A0A0D6R0I4</accession>
<feature type="transmembrane region" description="Helical" evidence="6">
    <location>
        <begin position="107"/>
        <end position="132"/>
    </location>
</feature>
<comment type="subcellular location">
    <subcellularLocation>
        <location evidence="1">Membrane</location>
        <topology evidence="1">Multi-pass membrane protein</topology>
    </subcellularLocation>
</comment>
<dbReference type="InterPro" id="IPR050846">
    <property type="entry name" value="TLCD"/>
</dbReference>
<evidence type="ECO:0000259" key="7">
    <source>
        <dbReference type="PROSITE" id="PS50922"/>
    </source>
</evidence>
<evidence type="ECO:0000256" key="5">
    <source>
        <dbReference type="PROSITE-ProRule" id="PRU00205"/>
    </source>
</evidence>
<dbReference type="GO" id="GO:0016020">
    <property type="term" value="C:membrane"/>
    <property type="evidence" value="ECO:0007669"/>
    <property type="project" value="UniProtKB-SubCell"/>
</dbReference>
<dbReference type="PANTHER" id="PTHR13439:SF71">
    <property type="entry name" value="EXPRESSED PROTEIN"/>
    <property type="match status" value="1"/>
</dbReference>
<dbReference type="GO" id="GO:0005783">
    <property type="term" value="C:endoplasmic reticulum"/>
    <property type="evidence" value="ECO:0007669"/>
    <property type="project" value="TreeGrafter"/>
</dbReference>
<sequence length="267" mass="30779">MEAGIYQYQSNLLYGEYSMPEIILFFTSVLAGILMCKIFYYATKIITPWYFKGYHKLTKAQQIEWNNRGFSTAHAILVSVVSIYLLFVSDIFRDNVQDGPVTLRNTMFSTFILGVSMGYFLTDLGMILWLYPSLGGKEYVLHHLLSMIAIALSLFSGQAQIYIYLVLLSESTTPGINLRWYLDTAGQKSSKAYIINGVAMFFAWLLARIILFIYLFVHMYQHYEEVKLVFPAGFYFLFIAPPSLALMNMYWFLRITIGLKKTVSKRA</sequence>
<dbReference type="GO" id="GO:0055088">
    <property type="term" value="P:lipid homeostasis"/>
    <property type="evidence" value="ECO:0007669"/>
    <property type="project" value="TreeGrafter"/>
</dbReference>
<keyword evidence="4 5" id="KW-0472">Membrane</keyword>
<keyword evidence="3 6" id="KW-1133">Transmembrane helix</keyword>
<feature type="transmembrane region" description="Helical" evidence="6">
    <location>
        <begin position="194"/>
        <end position="217"/>
    </location>
</feature>
<dbReference type="PANTHER" id="PTHR13439">
    <property type="entry name" value="CT120 PROTEIN"/>
    <property type="match status" value="1"/>
</dbReference>
<feature type="transmembrane region" description="Helical" evidence="6">
    <location>
        <begin position="22"/>
        <end position="42"/>
    </location>
</feature>
<dbReference type="PROSITE" id="PS50922">
    <property type="entry name" value="TLC"/>
    <property type="match status" value="1"/>
</dbReference>
<evidence type="ECO:0000256" key="6">
    <source>
        <dbReference type="SAM" id="Phobius"/>
    </source>
</evidence>
<evidence type="ECO:0000256" key="2">
    <source>
        <dbReference type="ARBA" id="ARBA00022692"/>
    </source>
</evidence>
<feature type="transmembrane region" description="Helical" evidence="6">
    <location>
        <begin position="69"/>
        <end position="87"/>
    </location>
</feature>
<feature type="domain" description="TLC" evidence="7">
    <location>
        <begin position="60"/>
        <end position="264"/>
    </location>
</feature>
<dbReference type="Pfam" id="PF03798">
    <property type="entry name" value="TRAM_LAG1_CLN8"/>
    <property type="match status" value="1"/>
</dbReference>
<evidence type="ECO:0000313" key="8">
    <source>
        <dbReference type="EMBL" id="JAG96319.1"/>
    </source>
</evidence>
<keyword evidence="2 5" id="KW-0812">Transmembrane</keyword>
<dbReference type="SMART" id="SM00724">
    <property type="entry name" value="TLC"/>
    <property type="match status" value="1"/>
</dbReference>
<name>A0A0D6R0I4_ARACU</name>
<organism evidence="8">
    <name type="scientific">Araucaria cunninghamii</name>
    <name type="common">Hoop pine</name>
    <name type="synonym">Moreton Bay pine</name>
    <dbReference type="NCBI Taxonomy" id="56994"/>
    <lineage>
        <taxon>Eukaryota</taxon>
        <taxon>Viridiplantae</taxon>
        <taxon>Streptophyta</taxon>
        <taxon>Embryophyta</taxon>
        <taxon>Tracheophyta</taxon>
        <taxon>Spermatophyta</taxon>
        <taxon>Pinopsida</taxon>
        <taxon>Pinidae</taxon>
        <taxon>Conifers II</taxon>
        <taxon>Araucariales</taxon>
        <taxon>Araucariaceae</taxon>
        <taxon>Araucaria</taxon>
    </lineage>
</organism>
<protein>
    <recommendedName>
        <fullName evidence="7">TLC domain-containing protein</fullName>
    </recommendedName>
</protein>
<feature type="transmembrane region" description="Helical" evidence="6">
    <location>
        <begin position="229"/>
        <end position="253"/>
    </location>
</feature>
<reference evidence="8" key="1">
    <citation type="submission" date="2015-03" db="EMBL/GenBank/DDBJ databases">
        <title>A transcriptome of Araucaria cunninghamii, an australian fine timber species.</title>
        <authorList>
            <person name="Jing Yi C.J.Y."/>
            <person name="Yin San L.Y.S."/>
            <person name="Abdul Karim S.S."/>
            <person name="Wan Azmi N.N."/>
            <person name="Hercus R.R."/>
            <person name="Croft L.L."/>
        </authorList>
    </citation>
    <scope>NUCLEOTIDE SEQUENCE</scope>
    <source>
        <strain evidence="8">MI0301</strain>
        <tissue evidence="8">Leaf</tissue>
    </source>
</reference>
<evidence type="ECO:0000256" key="3">
    <source>
        <dbReference type="ARBA" id="ARBA00022989"/>
    </source>
</evidence>
<dbReference type="AlphaFoldDB" id="A0A0D6R0I4"/>
<dbReference type="InterPro" id="IPR006634">
    <property type="entry name" value="TLC-dom"/>
</dbReference>
<evidence type="ECO:0000256" key="4">
    <source>
        <dbReference type="ARBA" id="ARBA00023136"/>
    </source>
</evidence>